<protein>
    <submittedName>
        <fullName evidence="7">LacI family DNA-binding transcriptional regulator</fullName>
    </submittedName>
</protein>
<accession>A0A7X3FVA7</accession>
<dbReference type="InterPro" id="IPR010982">
    <property type="entry name" value="Lambda_DNA-bd_dom_sf"/>
</dbReference>
<comment type="caution">
    <text evidence="7">The sequence shown here is derived from an EMBL/GenBank/DDBJ whole genome shotgun (WGS) entry which is preliminary data.</text>
</comment>
<evidence type="ECO:0000259" key="6">
    <source>
        <dbReference type="PROSITE" id="PS50943"/>
    </source>
</evidence>
<dbReference type="RefSeq" id="WP_056126486.1">
    <property type="nucleotide sequence ID" value="NZ_WSES01000001.1"/>
</dbReference>
<evidence type="ECO:0000259" key="5">
    <source>
        <dbReference type="PROSITE" id="PS50932"/>
    </source>
</evidence>
<evidence type="ECO:0000313" key="8">
    <source>
        <dbReference type="Proteomes" id="UP000443353"/>
    </source>
</evidence>
<dbReference type="InterPro" id="IPR001387">
    <property type="entry name" value="Cro/C1-type_HTH"/>
</dbReference>
<evidence type="ECO:0000256" key="1">
    <source>
        <dbReference type="ARBA" id="ARBA00022491"/>
    </source>
</evidence>
<dbReference type="PANTHER" id="PTHR30146">
    <property type="entry name" value="LACI-RELATED TRANSCRIPTIONAL REPRESSOR"/>
    <property type="match status" value="1"/>
</dbReference>
<feature type="domain" description="HTH cro/C1-type" evidence="6">
    <location>
        <begin position="3"/>
        <end position="46"/>
    </location>
</feature>
<dbReference type="Pfam" id="PF00356">
    <property type="entry name" value="LacI"/>
    <property type="match status" value="1"/>
</dbReference>
<evidence type="ECO:0000313" key="7">
    <source>
        <dbReference type="EMBL" id="MVW58659.1"/>
    </source>
</evidence>
<dbReference type="InterPro" id="IPR028082">
    <property type="entry name" value="Peripla_BP_I"/>
</dbReference>
<dbReference type="SMART" id="SM00354">
    <property type="entry name" value="HTH_LACI"/>
    <property type="match status" value="1"/>
</dbReference>
<evidence type="ECO:0000256" key="3">
    <source>
        <dbReference type="ARBA" id="ARBA00023125"/>
    </source>
</evidence>
<name>A0A7X3FVA7_9BURK</name>
<dbReference type="PROSITE" id="PS50932">
    <property type="entry name" value="HTH_LACI_2"/>
    <property type="match status" value="1"/>
</dbReference>
<dbReference type="GO" id="GO:0000976">
    <property type="term" value="F:transcription cis-regulatory region binding"/>
    <property type="evidence" value="ECO:0007669"/>
    <property type="project" value="TreeGrafter"/>
</dbReference>
<dbReference type="InterPro" id="IPR046335">
    <property type="entry name" value="LacI/GalR-like_sensor"/>
</dbReference>
<evidence type="ECO:0000256" key="2">
    <source>
        <dbReference type="ARBA" id="ARBA00023015"/>
    </source>
</evidence>
<keyword evidence="3 7" id="KW-0238">DNA-binding</keyword>
<feature type="domain" description="HTH lacI-type" evidence="5">
    <location>
        <begin position="2"/>
        <end position="56"/>
    </location>
</feature>
<dbReference type="Gene3D" id="3.40.50.2300">
    <property type="match status" value="2"/>
</dbReference>
<dbReference type="PANTHER" id="PTHR30146:SF148">
    <property type="entry name" value="HTH-TYPE TRANSCRIPTIONAL REPRESSOR PURR-RELATED"/>
    <property type="match status" value="1"/>
</dbReference>
<dbReference type="Pfam" id="PF13377">
    <property type="entry name" value="Peripla_BP_3"/>
    <property type="match status" value="1"/>
</dbReference>
<dbReference type="CDD" id="cd01392">
    <property type="entry name" value="HTH_LacI"/>
    <property type="match status" value="1"/>
</dbReference>
<gene>
    <name evidence="7" type="ORF">GPY61_01805</name>
</gene>
<reference evidence="7 8" key="1">
    <citation type="submission" date="2019-12" db="EMBL/GenBank/DDBJ databases">
        <authorList>
            <person name="Li C."/>
            <person name="Zhao J."/>
        </authorList>
    </citation>
    <scope>NUCLEOTIDE SEQUENCE [LARGE SCALE GENOMIC DNA]</scope>
    <source>
        <strain evidence="7 8">NEAU-DD11</strain>
    </source>
</reference>
<evidence type="ECO:0000256" key="4">
    <source>
        <dbReference type="ARBA" id="ARBA00023163"/>
    </source>
</evidence>
<keyword evidence="2" id="KW-0805">Transcription regulation</keyword>
<keyword evidence="1" id="KW-0678">Repressor</keyword>
<dbReference type="SUPFAM" id="SSF47413">
    <property type="entry name" value="lambda repressor-like DNA-binding domains"/>
    <property type="match status" value="1"/>
</dbReference>
<dbReference type="SUPFAM" id="SSF53822">
    <property type="entry name" value="Periplasmic binding protein-like I"/>
    <property type="match status" value="1"/>
</dbReference>
<keyword evidence="8" id="KW-1185">Reference proteome</keyword>
<dbReference type="GO" id="GO:0003700">
    <property type="term" value="F:DNA-binding transcription factor activity"/>
    <property type="evidence" value="ECO:0007669"/>
    <property type="project" value="TreeGrafter"/>
</dbReference>
<dbReference type="Gene3D" id="1.10.260.40">
    <property type="entry name" value="lambda repressor-like DNA-binding domains"/>
    <property type="match status" value="1"/>
</dbReference>
<sequence>MATMKQVAERAGVSISTVSHVINNTRVVSNDVRQRVLGIIDEMRYIPSAVARSLKNDKTHTIGVLVPNSSNPYFAELIRWIEDAAFELGYNIILCNAHGGARKQAAYLRLLMEKRIDGMVLVASGADDEQDLLLRHQAVPIVQLERALPGLDADLVLAGQEEGGYQATRHLVELGHREIACVSGPADLPRTRERVGGFLRAMAEAGLAVAPDRIVHEEFTSAGGHAAFTRLLGQTQRPTAVFVTSDLMALGGLCAAGAAGVRVPAQLSVVGYDDIAGAGYALPPLTTVAPPKRDMANLAIELLIDRIRGQYAPPRSTALASTLVVRASTAPPQ</sequence>
<proteinExistence type="predicted"/>
<organism evidence="7 8">
    <name type="scientific">Massilia cellulosiltytica</name>
    <dbReference type="NCBI Taxonomy" id="2683234"/>
    <lineage>
        <taxon>Bacteria</taxon>
        <taxon>Pseudomonadati</taxon>
        <taxon>Pseudomonadota</taxon>
        <taxon>Betaproteobacteria</taxon>
        <taxon>Burkholderiales</taxon>
        <taxon>Oxalobacteraceae</taxon>
        <taxon>Telluria group</taxon>
        <taxon>Massilia</taxon>
    </lineage>
</organism>
<dbReference type="PROSITE" id="PS50943">
    <property type="entry name" value="HTH_CROC1"/>
    <property type="match status" value="1"/>
</dbReference>
<dbReference type="Proteomes" id="UP000443353">
    <property type="component" value="Unassembled WGS sequence"/>
</dbReference>
<dbReference type="EMBL" id="WSES01000001">
    <property type="protein sequence ID" value="MVW58659.1"/>
    <property type="molecule type" value="Genomic_DNA"/>
</dbReference>
<keyword evidence="4" id="KW-0804">Transcription</keyword>
<dbReference type="InterPro" id="IPR000843">
    <property type="entry name" value="HTH_LacI"/>
</dbReference>
<dbReference type="AlphaFoldDB" id="A0A7X3FVA7"/>